<dbReference type="Pfam" id="PF13966">
    <property type="entry name" value="zf-RVT"/>
    <property type="match status" value="1"/>
</dbReference>
<gene>
    <name evidence="3" type="ORF">G4B88_028519</name>
</gene>
<dbReference type="InterPro" id="IPR026960">
    <property type="entry name" value="RVT-Znf"/>
</dbReference>
<evidence type="ECO:0000256" key="1">
    <source>
        <dbReference type="SAM" id="MobiDB-lite"/>
    </source>
</evidence>
<dbReference type="EMBL" id="JAATIQ010000092">
    <property type="protein sequence ID" value="KAF4384445.1"/>
    <property type="molecule type" value="Genomic_DNA"/>
</dbReference>
<feature type="compositionally biased region" description="Low complexity" evidence="1">
    <location>
        <begin position="148"/>
        <end position="159"/>
    </location>
</feature>
<protein>
    <recommendedName>
        <fullName evidence="2">Reverse transcriptase zinc-binding domain-containing protein</fullName>
    </recommendedName>
</protein>
<keyword evidence="4" id="KW-1185">Reference proteome</keyword>
<dbReference type="Proteomes" id="UP000583929">
    <property type="component" value="Unassembled WGS sequence"/>
</dbReference>
<comment type="caution">
    <text evidence="3">The sequence shown here is derived from an EMBL/GenBank/DDBJ whole genome shotgun (WGS) entry which is preliminary data.</text>
</comment>
<evidence type="ECO:0000259" key="2">
    <source>
        <dbReference type="Pfam" id="PF13966"/>
    </source>
</evidence>
<feature type="domain" description="Reverse transcriptase zinc-binding" evidence="2">
    <location>
        <begin position="311"/>
        <end position="381"/>
    </location>
</feature>
<evidence type="ECO:0000313" key="3">
    <source>
        <dbReference type="EMBL" id="KAF4384445.1"/>
    </source>
</evidence>
<reference evidence="3 4" key="1">
    <citation type="journal article" date="2020" name="bioRxiv">
        <title>Sequence and annotation of 42 cannabis genomes reveals extensive copy number variation in cannabinoid synthesis and pathogen resistance genes.</title>
        <authorList>
            <person name="Mckernan K.J."/>
            <person name="Helbert Y."/>
            <person name="Kane L.T."/>
            <person name="Ebling H."/>
            <person name="Zhang L."/>
            <person name="Liu B."/>
            <person name="Eaton Z."/>
            <person name="Mclaughlin S."/>
            <person name="Kingan S."/>
            <person name="Baybayan P."/>
            <person name="Concepcion G."/>
            <person name="Jordan M."/>
            <person name="Riva A."/>
            <person name="Barbazuk W."/>
            <person name="Harkins T."/>
        </authorList>
    </citation>
    <scope>NUCLEOTIDE SEQUENCE [LARGE SCALE GENOMIC DNA]</scope>
    <source>
        <strain evidence="4">cv. Jamaican Lion 4</strain>
        <tissue evidence="3">Leaf</tissue>
    </source>
</reference>
<evidence type="ECO:0000313" key="4">
    <source>
        <dbReference type="Proteomes" id="UP000583929"/>
    </source>
</evidence>
<sequence length="506" mass="56012">MISESPFNEQTSEYGVQHLHQPRTTPVGCYMTQTPQNSPVNRAHSVANSHLTFSAWPSNEHVVDLGSPPVRSTVPVPFLTTLGSNGPMHNVASALEQAVGAAAISPAPIVATTVTSEVIGHTVPVSQAFATIMVDLNPSQPLHFAIGSSSSPATASTSTRKYRSKRPENGFDECLRKAWTSSSHMNNCDPIINITKRLEQCSSHLRQWKKTLGPSLKSKIRDTQSHLKTVQTQSLSDLITSSHQWNTSRIDTIFPTDISQAIQSIPLIRITSPDTYYWPFTSHGNYTANSGYHQAHSLNHKHDPSPSSTLNNQTWWKTLWTQPIPSKTKHFIWRAYYDILPTGSNLHKRKTLSTPACCRCYNQTESLEHALFRCETVQKIWHCRNEFLHYWRVVAPASQIHTATDFLEQYQQHNIHQSSFKTSMVAATLNSEAPSIFQLKLSVDAAQNVAANKTSLGFALYNTHGDLMLTVASPWNGTQSALCAAAADCGSGPSEMFTSRAVFARC</sequence>
<organism evidence="3 4">
    <name type="scientific">Cannabis sativa</name>
    <name type="common">Hemp</name>
    <name type="synonym">Marijuana</name>
    <dbReference type="NCBI Taxonomy" id="3483"/>
    <lineage>
        <taxon>Eukaryota</taxon>
        <taxon>Viridiplantae</taxon>
        <taxon>Streptophyta</taxon>
        <taxon>Embryophyta</taxon>
        <taxon>Tracheophyta</taxon>
        <taxon>Spermatophyta</taxon>
        <taxon>Magnoliopsida</taxon>
        <taxon>eudicotyledons</taxon>
        <taxon>Gunneridae</taxon>
        <taxon>Pentapetalae</taxon>
        <taxon>rosids</taxon>
        <taxon>fabids</taxon>
        <taxon>Rosales</taxon>
        <taxon>Cannabaceae</taxon>
        <taxon>Cannabis</taxon>
    </lineage>
</organism>
<dbReference type="AlphaFoldDB" id="A0A7J6GND5"/>
<feature type="region of interest" description="Disordered" evidence="1">
    <location>
        <begin position="145"/>
        <end position="167"/>
    </location>
</feature>
<accession>A0A7J6GND5</accession>
<proteinExistence type="predicted"/>
<name>A0A7J6GND5_CANSA</name>